<dbReference type="EMBL" id="CP024899">
    <property type="protein sequence ID" value="ATX67499.1"/>
    <property type="molecule type" value="Genomic_DNA"/>
</dbReference>
<dbReference type="GO" id="GO:0006281">
    <property type="term" value="P:DNA repair"/>
    <property type="evidence" value="ECO:0007669"/>
    <property type="project" value="TreeGrafter"/>
</dbReference>
<dbReference type="Proteomes" id="UP000228948">
    <property type="component" value="Chromosome"/>
</dbReference>
<dbReference type="Pfam" id="PF00702">
    <property type="entry name" value="Hydrolase"/>
    <property type="match status" value="1"/>
</dbReference>
<organism evidence="5 6">
    <name type="scientific">Roseinatronobacter bogoriensis subsp. barguzinensis</name>
    <dbReference type="NCBI Taxonomy" id="441209"/>
    <lineage>
        <taxon>Bacteria</taxon>
        <taxon>Pseudomonadati</taxon>
        <taxon>Pseudomonadota</taxon>
        <taxon>Alphaproteobacteria</taxon>
        <taxon>Rhodobacterales</taxon>
        <taxon>Paracoccaceae</taxon>
        <taxon>Roseinatronobacter</taxon>
    </lineage>
</organism>
<dbReference type="InterPro" id="IPR023214">
    <property type="entry name" value="HAD_sf"/>
</dbReference>
<dbReference type="CDD" id="cd01427">
    <property type="entry name" value="HAD_like"/>
    <property type="match status" value="1"/>
</dbReference>
<dbReference type="Gene3D" id="3.40.50.1000">
    <property type="entry name" value="HAD superfamily/HAD-like"/>
    <property type="match status" value="1"/>
</dbReference>
<dbReference type="InterPro" id="IPR023198">
    <property type="entry name" value="PGP-like_dom2"/>
</dbReference>
<dbReference type="PANTHER" id="PTHR43434">
    <property type="entry name" value="PHOSPHOGLYCOLATE PHOSPHATASE"/>
    <property type="match status" value="1"/>
</dbReference>
<name>A0A2K8KDJ9_9RHOB</name>
<accession>A0A2K8KDJ9</accession>
<evidence type="ECO:0000256" key="4">
    <source>
        <dbReference type="ARBA" id="ARBA00013078"/>
    </source>
</evidence>
<dbReference type="InterPro" id="IPR036412">
    <property type="entry name" value="HAD-like_sf"/>
</dbReference>
<dbReference type="Gene3D" id="1.10.150.240">
    <property type="entry name" value="Putative phosphatase, domain 2"/>
    <property type="match status" value="1"/>
</dbReference>
<dbReference type="KEGG" id="rbg:BG454_18150"/>
<keyword evidence="5" id="KW-0378">Hydrolase</keyword>
<comment type="pathway">
    <text evidence="2">Organic acid metabolism; glycolate biosynthesis; glycolate from 2-phosphoglycolate: step 1/1.</text>
</comment>
<comment type="catalytic activity">
    <reaction evidence="1">
        <text>2-phosphoglycolate + H2O = glycolate + phosphate</text>
        <dbReference type="Rhea" id="RHEA:14369"/>
        <dbReference type="ChEBI" id="CHEBI:15377"/>
        <dbReference type="ChEBI" id="CHEBI:29805"/>
        <dbReference type="ChEBI" id="CHEBI:43474"/>
        <dbReference type="ChEBI" id="CHEBI:58033"/>
        <dbReference type="EC" id="3.1.3.18"/>
    </reaction>
</comment>
<evidence type="ECO:0000256" key="2">
    <source>
        <dbReference type="ARBA" id="ARBA00004818"/>
    </source>
</evidence>
<dbReference type="SFLD" id="SFLDS00003">
    <property type="entry name" value="Haloacid_Dehalogenase"/>
    <property type="match status" value="1"/>
</dbReference>
<evidence type="ECO:0000256" key="3">
    <source>
        <dbReference type="ARBA" id="ARBA00006171"/>
    </source>
</evidence>
<evidence type="ECO:0000256" key="1">
    <source>
        <dbReference type="ARBA" id="ARBA00000830"/>
    </source>
</evidence>
<dbReference type="PANTHER" id="PTHR43434:SF1">
    <property type="entry name" value="PHOSPHOGLYCOLATE PHOSPHATASE"/>
    <property type="match status" value="1"/>
</dbReference>
<evidence type="ECO:0000313" key="5">
    <source>
        <dbReference type="EMBL" id="ATX67499.1"/>
    </source>
</evidence>
<dbReference type="GO" id="GO:0008967">
    <property type="term" value="F:phosphoglycolate phosphatase activity"/>
    <property type="evidence" value="ECO:0007669"/>
    <property type="project" value="UniProtKB-EC"/>
</dbReference>
<protein>
    <recommendedName>
        <fullName evidence="4">phosphoglycolate phosphatase</fullName>
        <ecNumber evidence="4">3.1.3.18</ecNumber>
    </recommendedName>
</protein>
<comment type="similarity">
    <text evidence="3">Belongs to the HAD-like hydrolase superfamily. CbbY/CbbZ/Gph/YieH family.</text>
</comment>
<proteinExistence type="inferred from homology"/>
<dbReference type="RefSeq" id="WP_071482373.1">
    <property type="nucleotide sequence ID" value="NZ_CP024899.1"/>
</dbReference>
<dbReference type="SUPFAM" id="SSF56784">
    <property type="entry name" value="HAD-like"/>
    <property type="match status" value="1"/>
</dbReference>
<keyword evidence="6" id="KW-1185">Reference proteome</keyword>
<dbReference type="EC" id="3.1.3.18" evidence="4"/>
<dbReference type="GO" id="GO:0005829">
    <property type="term" value="C:cytosol"/>
    <property type="evidence" value="ECO:0007669"/>
    <property type="project" value="TreeGrafter"/>
</dbReference>
<dbReference type="OrthoDB" id="9793014at2"/>
<reference evidence="5 6" key="1">
    <citation type="submission" date="2017-11" db="EMBL/GenBank/DDBJ databases">
        <title>Revised Sequence and Annotation of the Rhodobaca barguzinensis strain alga05 Genome.</title>
        <authorList>
            <person name="Kopejtka K."/>
            <person name="Tomasch J.M."/>
            <person name="Bunk B."/>
            <person name="Koblizek M."/>
        </authorList>
    </citation>
    <scope>NUCLEOTIDE SEQUENCE [LARGE SCALE GENOMIC DNA]</scope>
    <source>
        <strain evidence="6">alga05</strain>
    </source>
</reference>
<evidence type="ECO:0000313" key="6">
    <source>
        <dbReference type="Proteomes" id="UP000228948"/>
    </source>
</evidence>
<sequence>MTLNIRNYTTLVFDCDGVVLDSNRIKTEAFRSAALPWGTAAAQALVDHHIGHGGVSRFAKFRHFIDCILPCHAPGAVPGRDGPDLEALLEAYAAAVRDGLLSCAVAEGLEALREATPGARWLIVSGGAQDELRAVFAARGLDAHFDGGIFGSPDDKDRILARELTTGCIRQPALFLGDSRYDLEAARRAGLDFVFVSGWTEVRDWPVLVAQAGVDHVTAVADLLRDRGEATEPPPAG</sequence>
<gene>
    <name evidence="5" type="ORF">BG454_18150</name>
</gene>
<dbReference type="InterPro" id="IPR050155">
    <property type="entry name" value="HAD-like_hydrolase_sf"/>
</dbReference>
<dbReference type="AlphaFoldDB" id="A0A2K8KDJ9"/>
<dbReference type="STRING" id="441209.GCA_001870665_03390"/>
<dbReference type="SFLD" id="SFLDG01129">
    <property type="entry name" value="C1.5:_HAD__Beta-PGM__Phosphata"/>
    <property type="match status" value="1"/>
</dbReference>